<protein>
    <submittedName>
        <fullName evidence="1">Uncharacterized protein</fullName>
    </submittedName>
</protein>
<evidence type="ECO:0000313" key="2">
    <source>
        <dbReference type="Proteomes" id="UP000614350"/>
    </source>
</evidence>
<sequence>MYRGNYNAIRRTRTANDRRKNLRRLKMLNNQVKTACIPSLNLGDGIYVGEAIVTNTNGRVNIKIFNTNETDVKITIPTVQLEIFERADEHNVPFLGYDGHVFETQQFCPSMTSLAHVHSKDYSGDLLHIDTSELSALEQGKRATESILNHHSISSKEEIQTEAKLPIPLLSKSIVLTRRSPRFSKVDANKCYDT</sequence>
<accession>A0A834J4H6</accession>
<proteinExistence type="predicted"/>
<comment type="caution">
    <text evidence="1">The sequence shown here is derived from an EMBL/GenBank/DDBJ whole genome shotgun (WGS) entry which is preliminary data.</text>
</comment>
<gene>
    <name evidence="1" type="ORF">HZH66_014649</name>
</gene>
<dbReference type="Proteomes" id="UP000614350">
    <property type="component" value="Unassembled WGS sequence"/>
</dbReference>
<dbReference type="EMBL" id="JACSEA010000022">
    <property type="protein sequence ID" value="KAF7380294.1"/>
    <property type="molecule type" value="Genomic_DNA"/>
</dbReference>
<name>A0A834J4H6_VESVU</name>
<keyword evidence="2" id="KW-1185">Reference proteome</keyword>
<evidence type="ECO:0000313" key="1">
    <source>
        <dbReference type="EMBL" id="KAF7380294.1"/>
    </source>
</evidence>
<reference evidence="1" key="1">
    <citation type="journal article" date="2020" name="G3 (Bethesda)">
        <title>High-Quality Assemblies for Three Invasive Social Wasps from the &lt;i&gt;Vespula&lt;/i&gt; Genus.</title>
        <authorList>
            <person name="Harrop T.W.R."/>
            <person name="Guhlin J."/>
            <person name="McLaughlin G.M."/>
            <person name="Permina E."/>
            <person name="Stockwell P."/>
            <person name="Gilligan J."/>
            <person name="Le Lec M.F."/>
            <person name="Gruber M.A.M."/>
            <person name="Quinn O."/>
            <person name="Lovegrove M."/>
            <person name="Duncan E.J."/>
            <person name="Remnant E.J."/>
            <person name="Van Eeckhoven J."/>
            <person name="Graham B."/>
            <person name="Knapp R.A."/>
            <person name="Langford K.W."/>
            <person name="Kronenberg Z."/>
            <person name="Press M.O."/>
            <person name="Eacker S.M."/>
            <person name="Wilson-Rankin E.E."/>
            <person name="Purcell J."/>
            <person name="Lester P.J."/>
            <person name="Dearden P.K."/>
        </authorList>
    </citation>
    <scope>NUCLEOTIDE SEQUENCE</scope>
    <source>
        <strain evidence="1">Marl-1</strain>
    </source>
</reference>
<organism evidence="1 2">
    <name type="scientific">Vespula vulgaris</name>
    <name type="common">Yellow jacket</name>
    <name type="synonym">Wasp</name>
    <dbReference type="NCBI Taxonomy" id="7454"/>
    <lineage>
        <taxon>Eukaryota</taxon>
        <taxon>Metazoa</taxon>
        <taxon>Ecdysozoa</taxon>
        <taxon>Arthropoda</taxon>
        <taxon>Hexapoda</taxon>
        <taxon>Insecta</taxon>
        <taxon>Pterygota</taxon>
        <taxon>Neoptera</taxon>
        <taxon>Endopterygota</taxon>
        <taxon>Hymenoptera</taxon>
        <taxon>Apocrita</taxon>
        <taxon>Aculeata</taxon>
        <taxon>Vespoidea</taxon>
        <taxon>Vespidae</taxon>
        <taxon>Vespinae</taxon>
        <taxon>Vespula</taxon>
    </lineage>
</organism>
<dbReference type="AlphaFoldDB" id="A0A834J4H6"/>